<dbReference type="OrthoDB" id="8416156at2"/>
<dbReference type="InterPro" id="IPR001173">
    <property type="entry name" value="Glyco_trans_2-like"/>
</dbReference>
<dbReference type="GO" id="GO:0016740">
    <property type="term" value="F:transferase activity"/>
    <property type="evidence" value="ECO:0007669"/>
    <property type="project" value="UniProtKB-KW"/>
</dbReference>
<dbReference type="Proteomes" id="UP000181980">
    <property type="component" value="Unassembled WGS sequence"/>
</dbReference>
<dbReference type="RefSeq" id="WP_069112578.1">
    <property type="nucleotide sequence ID" value="NZ_FNUC01000004.1"/>
</dbReference>
<accession>A0A1H5PU62</accession>
<dbReference type="Gene3D" id="3.90.550.10">
    <property type="entry name" value="Spore Coat Polysaccharide Biosynthesis Protein SpsA, Chain A"/>
    <property type="match status" value="1"/>
</dbReference>
<dbReference type="AlphaFoldDB" id="A0A1H5PU62"/>
<dbReference type="SUPFAM" id="SSF53448">
    <property type="entry name" value="Nucleotide-diphospho-sugar transferases"/>
    <property type="match status" value="1"/>
</dbReference>
<dbReference type="STRING" id="561176.SAMN04488561_5737"/>
<proteinExistence type="predicted"/>
<feature type="domain" description="Glycosyltransferase 2-like" evidence="1">
    <location>
        <begin position="7"/>
        <end position="155"/>
    </location>
</feature>
<name>A0A1H5PU62_9ACTN</name>
<dbReference type="Pfam" id="PF00535">
    <property type="entry name" value="Glycos_transf_2"/>
    <property type="match status" value="1"/>
</dbReference>
<keyword evidence="2" id="KW-0808">Transferase</keyword>
<organism evidence="2 3">
    <name type="scientific">Jiangella alba</name>
    <dbReference type="NCBI Taxonomy" id="561176"/>
    <lineage>
        <taxon>Bacteria</taxon>
        <taxon>Bacillati</taxon>
        <taxon>Actinomycetota</taxon>
        <taxon>Actinomycetes</taxon>
        <taxon>Jiangellales</taxon>
        <taxon>Jiangellaceae</taxon>
        <taxon>Jiangella</taxon>
    </lineage>
</organism>
<dbReference type="InterPro" id="IPR029044">
    <property type="entry name" value="Nucleotide-diphossugar_trans"/>
</dbReference>
<gene>
    <name evidence="2" type="ORF">SAMN04488561_5737</name>
</gene>
<evidence type="ECO:0000313" key="3">
    <source>
        <dbReference type="Proteomes" id="UP000181980"/>
    </source>
</evidence>
<protein>
    <submittedName>
        <fullName evidence="2">Glycosyl transferase family 2</fullName>
    </submittedName>
</protein>
<evidence type="ECO:0000313" key="2">
    <source>
        <dbReference type="EMBL" id="SEF17174.1"/>
    </source>
</evidence>
<evidence type="ECO:0000259" key="1">
    <source>
        <dbReference type="Pfam" id="PF00535"/>
    </source>
</evidence>
<keyword evidence="3" id="KW-1185">Reference proteome</keyword>
<reference evidence="3" key="1">
    <citation type="submission" date="2016-10" db="EMBL/GenBank/DDBJ databases">
        <authorList>
            <person name="Varghese N."/>
            <person name="Submissions S."/>
        </authorList>
    </citation>
    <scope>NUCLEOTIDE SEQUENCE [LARGE SCALE GENOMIC DNA]</scope>
    <source>
        <strain evidence="3">DSM 45237</strain>
    </source>
</reference>
<sequence length="281" mass="32491">MGHRADIVMITYRSAGYLHLSLPRLLETCGPDDRVWLWHNGDDEATIEALRPYRDDPRVYRYHHSRENVRLRPPTSWLWTESEARFVSKVDDDCLVEPGWLDTFTAAHDANPDFGVIGSWRHPDEDFRPELARRKIQTFRDGHQLMRNLWVQGSGYLMPRSYVERLGVLGETESFTGYCLRVARAGGVNGYYFPFVPEDHMDDPRSPHTLVRTDAELAARMPLSAQANGVRTVDDWLAQLRQSAYVLQTASLNPNAYRGWRRRAKAVRNRVQRLVGKPATW</sequence>
<dbReference type="EMBL" id="FNUC01000004">
    <property type="protein sequence ID" value="SEF17174.1"/>
    <property type="molecule type" value="Genomic_DNA"/>
</dbReference>